<dbReference type="Gene3D" id="1.10.357.10">
    <property type="entry name" value="Tetracycline Repressor, domain 2"/>
    <property type="match status" value="1"/>
</dbReference>
<dbReference type="InterPro" id="IPR050624">
    <property type="entry name" value="HTH-type_Tx_Regulator"/>
</dbReference>
<feature type="DNA-binding region" description="H-T-H motif" evidence="2">
    <location>
        <begin position="34"/>
        <end position="53"/>
    </location>
</feature>
<name>A0ABY3SD95_9BACL</name>
<dbReference type="Pfam" id="PF00440">
    <property type="entry name" value="TetR_N"/>
    <property type="match status" value="1"/>
</dbReference>
<organism evidence="4 5">
    <name type="scientific">Paenibacillus hexagrammi</name>
    <dbReference type="NCBI Taxonomy" id="2908839"/>
    <lineage>
        <taxon>Bacteria</taxon>
        <taxon>Bacillati</taxon>
        <taxon>Bacillota</taxon>
        <taxon>Bacilli</taxon>
        <taxon>Bacillales</taxon>
        <taxon>Paenibacillaceae</taxon>
        <taxon>Paenibacillus</taxon>
    </lineage>
</organism>
<keyword evidence="5" id="KW-1185">Reference proteome</keyword>
<evidence type="ECO:0000256" key="2">
    <source>
        <dbReference type="PROSITE-ProRule" id="PRU00335"/>
    </source>
</evidence>
<evidence type="ECO:0000313" key="4">
    <source>
        <dbReference type="EMBL" id="UJF31455.1"/>
    </source>
</evidence>
<dbReference type="Proteomes" id="UP001649230">
    <property type="component" value="Chromosome"/>
</dbReference>
<dbReference type="InterPro" id="IPR009057">
    <property type="entry name" value="Homeodomain-like_sf"/>
</dbReference>
<evidence type="ECO:0000256" key="1">
    <source>
        <dbReference type="ARBA" id="ARBA00023125"/>
    </source>
</evidence>
<evidence type="ECO:0000313" key="5">
    <source>
        <dbReference type="Proteomes" id="UP001649230"/>
    </source>
</evidence>
<dbReference type="InterPro" id="IPR001647">
    <property type="entry name" value="HTH_TetR"/>
</dbReference>
<dbReference type="SUPFAM" id="SSF46689">
    <property type="entry name" value="Homeodomain-like"/>
    <property type="match status" value="1"/>
</dbReference>
<dbReference type="EMBL" id="CP090978">
    <property type="protein sequence ID" value="UJF31455.1"/>
    <property type="molecule type" value="Genomic_DNA"/>
</dbReference>
<dbReference type="PANTHER" id="PTHR43479:SF7">
    <property type="entry name" value="TETR-FAMILY TRANSCRIPTIONAL REGULATOR"/>
    <property type="match status" value="1"/>
</dbReference>
<evidence type="ECO:0000259" key="3">
    <source>
        <dbReference type="PROSITE" id="PS50977"/>
    </source>
</evidence>
<dbReference type="PANTHER" id="PTHR43479">
    <property type="entry name" value="ACREF/ENVCD OPERON REPRESSOR-RELATED"/>
    <property type="match status" value="1"/>
</dbReference>
<dbReference type="PROSITE" id="PS50977">
    <property type="entry name" value="HTH_TETR_2"/>
    <property type="match status" value="1"/>
</dbReference>
<accession>A0ABY3SD95</accession>
<reference evidence="4 5" key="1">
    <citation type="journal article" date="2024" name="Int. J. Syst. Evol. Microbiol.">
        <title>Paenibacillus hexagrammi sp. nov., a novel bacterium isolated from the gut content of Hexagrammos agrammus.</title>
        <authorList>
            <person name="Jung H.K."/>
            <person name="Kim D.G."/>
            <person name="Zin H."/>
            <person name="Park J."/>
            <person name="Jung H."/>
            <person name="Kim Y.O."/>
            <person name="Kong H.J."/>
            <person name="Kim J.W."/>
            <person name="Kim Y.S."/>
        </authorList>
    </citation>
    <scope>NUCLEOTIDE SEQUENCE [LARGE SCALE GENOMIC DNA]</scope>
    <source>
        <strain evidence="4 5">YPD9-1</strain>
    </source>
</reference>
<protein>
    <submittedName>
        <fullName evidence="4">TetR/AcrR family transcriptional regulator</fullName>
    </submittedName>
</protein>
<feature type="domain" description="HTH tetR-type" evidence="3">
    <location>
        <begin position="11"/>
        <end position="71"/>
    </location>
</feature>
<dbReference type="Pfam" id="PF14278">
    <property type="entry name" value="TetR_C_8"/>
    <property type="match status" value="1"/>
</dbReference>
<gene>
    <name evidence="4" type="ORF">L0M14_16665</name>
</gene>
<dbReference type="InterPro" id="IPR039532">
    <property type="entry name" value="TetR_C_Firmicutes"/>
</dbReference>
<proteinExistence type="predicted"/>
<dbReference type="RefSeq" id="WP_235117801.1">
    <property type="nucleotide sequence ID" value="NZ_CP090978.1"/>
</dbReference>
<keyword evidence="1 2" id="KW-0238">DNA-binding</keyword>
<dbReference type="PRINTS" id="PR00455">
    <property type="entry name" value="HTHTETR"/>
</dbReference>
<sequence length="195" mass="22505">MTAKKEDRRVQRTRGMLFEALMDLIVEKGYDAITIQDIIDRANIGRSTFYSHFLDKEQLLLENVDQLREFLKEQRVIPSSQGEPGEYRFGFSLAMIQHVQSHKLIFRAVAGKQSGVLVIYHIKRMLTEIAREEIAAFLPSSTPPIIPQEVATEFVVNTFWSIVTWWMEQSRPYSAKEIDQMFHKLALSGISALEN</sequence>